<proteinExistence type="predicted"/>
<keyword evidence="1" id="KW-0732">Signal</keyword>
<protein>
    <submittedName>
        <fullName evidence="2">Uncharacterized protein</fullName>
    </submittedName>
</protein>
<dbReference type="EMBL" id="CP020919">
    <property type="protein sequence ID" value="AWG24665.1"/>
    <property type="molecule type" value="Genomic_DNA"/>
</dbReference>
<evidence type="ECO:0000313" key="3">
    <source>
        <dbReference type="Proteomes" id="UP000244677"/>
    </source>
</evidence>
<dbReference type="AlphaFoldDB" id="A0A2S1LLN6"/>
<feature type="chain" id="PRO_5015677555" evidence="1">
    <location>
        <begin position="20"/>
        <end position="468"/>
    </location>
</feature>
<keyword evidence="3" id="KW-1185">Reference proteome</keyword>
<feature type="signal peptide" evidence="1">
    <location>
        <begin position="1"/>
        <end position="19"/>
    </location>
</feature>
<reference evidence="2 3" key="1">
    <citation type="submission" date="2017-04" db="EMBL/GenBank/DDBJ databases">
        <title>Complete genome sequence of Flavobacterium kingsejong AJ004.</title>
        <authorList>
            <person name="Lee P.C."/>
        </authorList>
    </citation>
    <scope>NUCLEOTIDE SEQUENCE [LARGE SCALE GENOMIC DNA]</scope>
    <source>
        <strain evidence="2 3">AJ004</strain>
    </source>
</reference>
<evidence type="ECO:0000313" key="2">
    <source>
        <dbReference type="EMBL" id="AWG24665.1"/>
    </source>
</evidence>
<dbReference type="RefSeq" id="WP_108736299.1">
    <property type="nucleotide sequence ID" value="NZ_CP020919.1"/>
</dbReference>
<accession>A0A2S1LLN6</accession>
<dbReference type="OrthoDB" id="1331096at2"/>
<sequence length="468" mass="53558">MKKLVCTFFILYSAMGALAQTVLSRQPLELKKSKVYQQALNAFNEKNGEIFAFVADKENITALHYNNFLFYTDSIKLEGYDTAYKIMSGYSFDENGNPYLYRVTPEFKKIQSVYFDFTNRKTATASFDITLKEEMLLNSFSENGNFYILTLMKSGEMMKLYVFRNGKMEQHFLDFSGHPIVDEKGKAISLYQLFLENSLQKIDTRGMNPLLDAIQKSKLYVDGTKMIITIDTSKQTQLFEIDLTTYTIVEKNFQQPVGQKASLTNSFYLQDKLYHLKVNKEELILSAITVDSLKPLHQYTATADDSISFRNSPLYSQTGNSRRKELKNTKKLLDRLSASYVALSVYKTPNDLLVTVGGIRNVQTTGSLILTVSVGVAGIATGNGFAGDLFDSPNVQTSYFEGLFDETFTHKTYQQEILANDYIGQFMSEHQEVSLQTVLRYKDYYIMGYYDTKTKEYVLREFRDAVSY</sequence>
<name>A0A2S1LLN6_9FLAO</name>
<gene>
    <name evidence="2" type="ORF">FK004_05165</name>
</gene>
<dbReference type="Proteomes" id="UP000244677">
    <property type="component" value="Chromosome"/>
</dbReference>
<evidence type="ECO:0000256" key="1">
    <source>
        <dbReference type="SAM" id="SignalP"/>
    </source>
</evidence>
<dbReference type="KEGG" id="fki:FK004_05165"/>
<organism evidence="2 3">
    <name type="scientific">Flavobacterium kingsejongi</name>
    <dbReference type="NCBI Taxonomy" id="1678728"/>
    <lineage>
        <taxon>Bacteria</taxon>
        <taxon>Pseudomonadati</taxon>
        <taxon>Bacteroidota</taxon>
        <taxon>Flavobacteriia</taxon>
        <taxon>Flavobacteriales</taxon>
        <taxon>Flavobacteriaceae</taxon>
        <taxon>Flavobacterium</taxon>
    </lineage>
</organism>